<organism evidence="3 4">
    <name type="scientific">Candidatus Roizmanbacteria bacterium RIFCSPLOWO2_01_FULL_35_13</name>
    <dbReference type="NCBI Taxonomy" id="1802055"/>
    <lineage>
        <taxon>Bacteria</taxon>
        <taxon>Candidatus Roizmaniibacteriota</taxon>
    </lineage>
</organism>
<dbReference type="InterPro" id="IPR005182">
    <property type="entry name" value="YdbS-like_PH"/>
</dbReference>
<feature type="transmembrane region" description="Helical" evidence="1">
    <location>
        <begin position="23"/>
        <end position="42"/>
    </location>
</feature>
<dbReference type="PANTHER" id="PTHR34473:SF2">
    <property type="entry name" value="UPF0699 TRANSMEMBRANE PROTEIN YDBT"/>
    <property type="match status" value="1"/>
</dbReference>
<proteinExistence type="predicted"/>
<reference evidence="3 4" key="1">
    <citation type="journal article" date="2016" name="Nat. Commun.">
        <title>Thousands of microbial genomes shed light on interconnected biogeochemical processes in an aquifer system.</title>
        <authorList>
            <person name="Anantharaman K."/>
            <person name="Brown C.T."/>
            <person name="Hug L.A."/>
            <person name="Sharon I."/>
            <person name="Castelle C.J."/>
            <person name="Probst A.J."/>
            <person name="Thomas B.C."/>
            <person name="Singh A."/>
            <person name="Wilkins M.J."/>
            <person name="Karaoz U."/>
            <person name="Brodie E.L."/>
            <person name="Williams K.H."/>
            <person name="Hubbard S.S."/>
            <person name="Banfield J.F."/>
        </authorList>
    </citation>
    <scope>NUCLEOTIDE SEQUENCE [LARGE SCALE GENOMIC DNA]</scope>
</reference>
<protein>
    <recommendedName>
        <fullName evidence="2">YdbS-like PH domain-containing protein</fullName>
    </recommendedName>
</protein>
<name>A0A1F7ICY8_9BACT</name>
<evidence type="ECO:0000313" key="3">
    <source>
        <dbReference type="EMBL" id="OGK41229.1"/>
    </source>
</evidence>
<accession>A0A1F7ICY8</accession>
<evidence type="ECO:0000259" key="2">
    <source>
        <dbReference type="Pfam" id="PF03703"/>
    </source>
</evidence>
<comment type="caution">
    <text evidence="3">The sequence shown here is derived from an EMBL/GenBank/DDBJ whole genome shotgun (WGS) entry which is preliminary data.</text>
</comment>
<evidence type="ECO:0000256" key="1">
    <source>
        <dbReference type="SAM" id="Phobius"/>
    </source>
</evidence>
<dbReference type="AlphaFoldDB" id="A0A1F7ICY8"/>
<dbReference type="Pfam" id="PF03703">
    <property type="entry name" value="bPH_2"/>
    <property type="match status" value="1"/>
</dbReference>
<feature type="transmembrane region" description="Helical" evidence="1">
    <location>
        <begin position="48"/>
        <end position="66"/>
    </location>
</feature>
<gene>
    <name evidence="3" type="ORF">A3A74_04265</name>
</gene>
<dbReference type="EMBL" id="MGAF01000021">
    <property type="protein sequence ID" value="OGK41229.1"/>
    <property type="molecule type" value="Genomic_DNA"/>
</dbReference>
<sequence length="179" mass="20374">MDGQQTITEKNYPIEAKWIFKSILRSILSALIFSLLFFFGLNDSRSKLYLIIFIGFVPIDLIYFALRRVTFHYSIDDKFLLLKQGILSKQQRHIPYGVVQNIYVKQDFLDRIFGLTSLTLENASANQTKGQQAEQPGTVGFSGNKVIIPGLTKENAETLKNIILQKMKENPIVNNQSGL</sequence>
<keyword evidence="1" id="KW-0812">Transmembrane</keyword>
<evidence type="ECO:0000313" key="4">
    <source>
        <dbReference type="Proteomes" id="UP000179270"/>
    </source>
</evidence>
<dbReference type="Proteomes" id="UP000179270">
    <property type="component" value="Unassembled WGS sequence"/>
</dbReference>
<keyword evidence="1" id="KW-1133">Transmembrane helix</keyword>
<feature type="domain" description="YdbS-like PH" evidence="2">
    <location>
        <begin position="70"/>
        <end position="163"/>
    </location>
</feature>
<dbReference type="PANTHER" id="PTHR34473">
    <property type="entry name" value="UPF0699 TRANSMEMBRANE PROTEIN YDBS"/>
    <property type="match status" value="1"/>
</dbReference>
<keyword evidence="1" id="KW-0472">Membrane</keyword>